<proteinExistence type="predicted"/>
<dbReference type="Proteomes" id="UP001218188">
    <property type="component" value="Unassembled WGS sequence"/>
</dbReference>
<protein>
    <submittedName>
        <fullName evidence="2">Uncharacterized protein</fullName>
    </submittedName>
</protein>
<evidence type="ECO:0000313" key="3">
    <source>
        <dbReference type="Proteomes" id="UP001218188"/>
    </source>
</evidence>
<dbReference type="AlphaFoldDB" id="A0AAD6T102"/>
<feature type="compositionally biased region" description="Acidic residues" evidence="1">
    <location>
        <begin position="466"/>
        <end position="477"/>
    </location>
</feature>
<gene>
    <name evidence="2" type="ORF">C8F04DRAFT_1181474</name>
</gene>
<feature type="compositionally biased region" description="Gly residues" evidence="1">
    <location>
        <begin position="451"/>
        <end position="465"/>
    </location>
</feature>
<feature type="region of interest" description="Disordered" evidence="1">
    <location>
        <begin position="414"/>
        <end position="501"/>
    </location>
</feature>
<organism evidence="2 3">
    <name type="scientific">Mycena alexandri</name>
    <dbReference type="NCBI Taxonomy" id="1745969"/>
    <lineage>
        <taxon>Eukaryota</taxon>
        <taxon>Fungi</taxon>
        <taxon>Dikarya</taxon>
        <taxon>Basidiomycota</taxon>
        <taxon>Agaricomycotina</taxon>
        <taxon>Agaricomycetes</taxon>
        <taxon>Agaricomycetidae</taxon>
        <taxon>Agaricales</taxon>
        <taxon>Marasmiineae</taxon>
        <taxon>Mycenaceae</taxon>
        <taxon>Mycena</taxon>
    </lineage>
</organism>
<comment type="caution">
    <text evidence="2">The sequence shown here is derived from an EMBL/GenBank/DDBJ whole genome shotgun (WGS) entry which is preliminary data.</text>
</comment>
<sequence length="673" mass="72950">MSVAPDTLEFTGATTVTTVVGAPAATPASALTETPVIPAPPVGATPTDAESAAAPVEGLEPAPAGTLVSEFGDTYVPPTRPHIVERAKPAKHQRRKPGDPAGKPGKASWVWGTKSVFLAARKDEWLIASQNNGGGGGVLHQDGEALHDFEVDVADPPDWVANKVVNERLSADETNARQQAHAKLRERIGAWYRTQYASLLKEDKDTFGEMFRRLAQDTKSKKLRLLHYYSNHVYDSVIAPRVEKRMEDLRKRAEYTGEEVPWPITVQNDITKECWEEEPEMEQAEIQRALERDYARTLKAWEDSRADGPQRTAEDYSSSLKSAAHYLQPFMDSIAQHMGMCVSLLLAGPIGNRKGGIEMCSVHSGKTKGLVPKDWPMHNPAGFTQVEACMVDFARHVFTQAECEARVTVEQDNDDARGRAGALPKAASTTTTAVAGGSGTSSQPASRPGAEGSGATSGNGAGGAPGEDDGPGGDEEQPGSGEGPSSEGAGANTRGGENEDEVADVAAQIERLWLCTDAAQWSDELKRAHKGFERGKSWGIEWAGCVSMFLDFEAAWGYKDAGAQITTEGQPTALHWWIGRGRNWDKTPDLGVLGNSNTPGWFVASWWSWWLAVQPKEEGDLAPVLKLHGKNGLLQVMASLVWWGERAMKESPLDKLEWSAAVDDVERMLTEHP</sequence>
<dbReference type="EMBL" id="JARJCM010000043">
    <property type="protein sequence ID" value="KAJ7036475.1"/>
    <property type="molecule type" value="Genomic_DNA"/>
</dbReference>
<keyword evidence="3" id="KW-1185">Reference proteome</keyword>
<accession>A0AAD6T102</accession>
<evidence type="ECO:0000256" key="1">
    <source>
        <dbReference type="SAM" id="MobiDB-lite"/>
    </source>
</evidence>
<feature type="compositionally biased region" description="Low complexity" evidence="1">
    <location>
        <begin position="426"/>
        <end position="435"/>
    </location>
</feature>
<feature type="region of interest" description="Disordered" evidence="1">
    <location>
        <begin position="80"/>
        <end position="106"/>
    </location>
</feature>
<name>A0AAD6T102_9AGAR</name>
<evidence type="ECO:0000313" key="2">
    <source>
        <dbReference type="EMBL" id="KAJ7036475.1"/>
    </source>
</evidence>
<reference evidence="2" key="1">
    <citation type="submission" date="2023-03" db="EMBL/GenBank/DDBJ databases">
        <title>Massive genome expansion in bonnet fungi (Mycena s.s.) driven by repeated elements and novel gene families across ecological guilds.</title>
        <authorList>
            <consortium name="Lawrence Berkeley National Laboratory"/>
            <person name="Harder C.B."/>
            <person name="Miyauchi S."/>
            <person name="Viragh M."/>
            <person name="Kuo A."/>
            <person name="Thoen E."/>
            <person name="Andreopoulos B."/>
            <person name="Lu D."/>
            <person name="Skrede I."/>
            <person name="Drula E."/>
            <person name="Henrissat B."/>
            <person name="Morin E."/>
            <person name="Kohler A."/>
            <person name="Barry K."/>
            <person name="LaButti K."/>
            <person name="Morin E."/>
            <person name="Salamov A."/>
            <person name="Lipzen A."/>
            <person name="Mereny Z."/>
            <person name="Hegedus B."/>
            <person name="Baldrian P."/>
            <person name="Stursova M."/>
            <person name="Weitz H."/>
            <person name="Taylor A."/>
            <person name="Grigoriev I.V."/>
            <person name="Nagy L.G."/>
            <person name="Martin F."/>
            <person name="Kauserud H."/>
        </authorList>
    </citation>
    <scope>NUCLEOTIDE SEQUENCE</scope>
    <source>
        <strain evidence="2">CBHHK200</strain>
    </source>
</reference>